<evidence type="ECO:0000313" key="4">
    <source>
        <dbReference type="Proteomes" id="UP000035930"/>
    </source>
</evidence>
<feature type="transmembrane region" description="Helical" evidence="1">
    <location>
        <begin position="93"/>
        <end position="113"/>
    </location>
</feature>
<evidence type="ECO:0000313" key="5">
    <source>
        <dbReference type="Proteomes" id="UP000774689"/>
    </source>
</evidence>
<evidence type="ECO:0000256" key="1">
    <source>
        <dbReference type="SAM" id="Phobius"/>
    </source>
</evidence>
<evidence type="ECO:0000313" key="2">
    <source>
        <dbReference type="EMBL" id="AKN89388.1"/>
    </source>
</evidence>
<keyword evidence="1" id="KW-0812">Transmembrane</keyword>
<feature type="transmembrane region" description="Helical" evidence="1">
    <location>
        <begin position="56"/>
        <end position="81"/>
    </location>
</feature>
<name>A0AAP7FXF0_9GAMM</name>
<dbReference type="Proteomes" id="UP000035930">
    <property type="component" value="Chromosome"/>
</dbReference>
<reference evidence="2" key="2">
    <citation type="submission" date="2017-08" db="EMBL/GenBank/DDBJ databases">
        <title>Complete Genome Sequence of Francisella noatunensis subsp. orientalis strain FNO190.</title>
        <authorList>
            <person name="Pereira F.L."/>
            <person name="Goncalves L.A."/>
            <person name="Guilherme T.C."/>
            <person name="Soares S.C."/>
            <person name="Dorella F.A."/>
            <person name="Carvalho A.F."/>
            <person name="Leibowitz M.P."/>
            <person name="Leal C.A.G."/>
            <person name="Azevedo V.A.C."/>
            <person name="Figueiredo H.C.P."/>
        </authorList>
    </citation>
    <scope>NUCLEOTIDE SEQUENCE</scope>
    <source>
        <strain evidence="2">FNO190</strain>
    </source>
</reference>
<accession>A0AAP7FXF0</accession>
<feature type="transmembrane region" description="Helical" evidence="1">
    <location>
        <begin position="31"/>
        <end position="50"/>
    </location>
</feature>
<organism evidence="3 5">
    <name type="scientific">Francisella orientalis</name>
    <dbReference type="NCBI Taxonomy" id="299583"/>
    <lineage>
        <taxon>Bacteria</taxon>
        <taxon>Pseudomonadati</taxon>
        <taxon>Pseudomonadota</taxon>
        <taxon>Gammaproteobacteria</taxon>
        <taxon>Thiotrichales</taxon>
        <taxon>Francisellaceae</taxon>
        <taxon>Francisella</taxon>
    </lineage>
</organism>
<protein>
    <submittedName>
        <fullName evidence="3">Uncharacterized protein</fullName>
    </submittedName>
</protein>
<dbReference type="AlphaFoldDB" id="A0AAP7FXF0"/>
<feature type="transmembrane region" description="Helical" evidence="1">
    <location>
        <begin position="6"/>
        <end position="24"/>
    </location>
</feature>
<gene>
    <name evidence="3" type="ORF">CHQ83_09540</name>
    <name evidence="2" type="ORF">FNO190_1823</name>
</gene>
<keyword evidence="1" id="KW-0472">Membrane</keyword>
<evidence type="ECO:0000313" key="3">
    <source>
        <dbReference type="EMBL" id="NIY57366.1"/>
    </source>
</evidence>
<dbReference type="Proteomes" id="UP000774689">
    <property type="component" value="Unassembled WGS sequence"/>
</dbReference>
<reference evidence="3" key="3">
    <citation type="journal article" date="2020" name="Int. J. Syst. Evol. Microbiol.">
        <title>Reclassification of Francisella noatunensis subsp. orientalis Ottem et al. 2009 as Francisella orientalis sp. nov., Francisella noatunensis subsp. chilensis subsp. nov. and emended description of Francisella noatunensis.</title>
        <authorList>
            <person name="Ramirez-Paredes J.G."/>
            <person name="Larsson P."/>
            <person name="Thompson K.D."/>
            <person name="Penman D.J."/>
            <person name="Busse H.J."/>
            <person name="Ohrman C."/>
            <person name="Sjodin A."/>
            <person name="Soto E."/>
            <person name="Richards R.H."/>
            <person name="Adams A."/>
            <person name="Colquhoun D.J."/>
        </authorList>
    </citation>
    <scope>NUCLEOTIDE SEQUENCE</scope>
    <source>
        <strain evidence="3">LADL-07285A</strain>
    </source>
</reference>
<reference evidence="4" key="1">
    <citation type="submission" date="2015-02" db="EMBL/GenBank/DDBJ databases">
        <title>Complete genome sequence of Francisella noatunensis subsp. orientalis FNO190 isolated from farm-raised Nile tilapia in Brazil.</title>
        <authorList>
            <person name="Figueiredo H.C.P."/>
            <person name="Leal C.A.G."/>
            <person name="Pereira F.L."/>
            <person name="Soares S.C."/>
            <person name="Goncalves L.A."/>
            <person name="Dorella F.A."/>
            <person name="Carvalho A.F."/>
            <person name="Azevedo V.A.C."/>
        </authorList>
    </citation>
    <scope>NUCLEOTIDE SEQUENCE [LARGE SCALE GENOMIC DNA]</scope>
    <source>
        <strain evidence="4">FNO190</strain>
    </source>
</reference>
<keyword evidence="4" id="KW-1185">Reference proteome</keyword>
<proteinExistence type="predicted"/>
<keyword evidence="1" id="KW-1133">Transmembrane helix</keyword>
<dbReference type="EMBL" id="CP011923">
    <property type="protein sequence ID" value="AKN89388.1"/>
    <property type="molecule type" value="Genomic_DNA"/>
</dbReference>
<dbReference type="EMBL" id="QPQM01000026">
    <property type="protein sequence ID" value="NIY57366.1"/>
    <property type="molecule type" value="Genomic_DNA"/>
</dbReference>
<sequence length="114" mass="12823">MQTFSIIGLLITMFIAQYYVIRYFSGISSPLTFGDFIVYLLIFLAFFLSIKNKVLSSIIIICGIYVLVGLGILLDLPIIIFNSLTDGRFQFGCYLLFNTTNIIIGIVLLIAYLT</sequence>